<dbReference type="AlphaFoldDB" id="A0A3M3AKR1"/>
<evidence type="ECO:0000313" key="1">
    <source>
        <dbReference type="EMBL" id="RMS85068.1"/>
    </source>
</evidence>
<sequence>MSKYYTSQFVWKKIDENRAVRYFCFFDLSSKKYAVQNAEFFYLPINSQRLLEADVNGIELFIDTSPLERCNWFDELLEAVADHDLVFSL</sequence>
<organism evidence="1 2">
    <name type="scientific">Pseudomonas savastanoi</name>
    <name type="common">Pseudomonas syringae pv. savastanoi</name>
    <dbReference type="NCBI Taxonomy" id="29438"/>
    <lineage>
        <taxon>Bacteria</taxon>
        <taxon>Pseudomonadati</taxon>
        <taxon>Pseudomonadota</taxon>
        <taxon>Gammaproteobacteria</taxon>
        <taxon>Pseudomonadales</taxon>
        <taxon>Pseudomonadaceae</taxon>
        <taxon>Pseudomonas</taxon>
    </lineage>
</organism>
<accession>A0A3M3AKR1</accession>
<name>A0A3M3AKR1_PSESS</name>
<dbReference type="EMBL" id="RBSW01000065">
    <property type="protein sequence ID" value="RMS85068.1"/>
    <property type="molecule type" value="Genomic_DNA"/>
</dbReference>
<gene>
    <name evidence="1" type="ORF">ALP59_200157</name>
</gene>
<evidence type="ECO:0000313" key="2">
    <source>
        <dbReference type="Proteomes" id="UP000270499"/>
    </source>
</evidence>
<comment type="caution">
    <text evidence="1">The sequence shown here is derived from an EMBL/GenBank/DDBJ whole genome shotgun (WGS) entry which is preliminary data.</text>
</comment>
<reference evidence="1 2" key="1">
    <citation type="submission" date="2018-08" db="EMBL/GenBank/DDBJ databases">
        <title>Recombination of ecologically and evolutionarily significant loci maintains genetic cohesion in the Pseudomonas syringae species complex.</title>
        <authorList>
            <person name="Dillon M."/>
            <person name="Thakur S."/>
            <person name="Almeida R.N.D."/>
            <person name="Weir B.S."/>
            <person name="Guttman D.S."/>
        </authorList>
    </citation>
    <scope>NUCLEOTIDE SEQUENCE [LARGE SCALE GENOMIC DNA]</scope>
    <source>
        <strain evidence="1 2">ICMP 9421</strain>
    </source>
</reference>
<protein>
    <submittedName>
        <fullName evidence="1">Uncharacterized protein</fullName>
    </submittedName>
</protein>
<dbReference type="RefSeq" id="WP_032494242.1">
    <property type="nucleotide sequence ID" value="NZ_LGKR01000079.1"/>
</dbReference>
<proteinExistence type="predicted"/>
<dbReference type="Proteomes" id="UP000270499">
    <property type="component" value="Unassembled WGS sequence"/>
</dbReference>